<evidence type="ECO:0000313" key="2">
    <source>
        <dbReference type="Proteomes" id="UP000242287"/>
    </source>
</evidence>
<gene>
    <name evidence="1" type="ORF">AMATHDRAFT_154988</name>
</gene>
<name>A0A2A9NFM4_9AGAR</name>
<protein>
    <submittedName>
        <fullName evidence="1">Uncharacterized protein</fullName>
    </submittedName>
</protein>
<dbReference type="Gene3D" id="2.40.70.10">
    <property type="entry name" value="Acid Proteases"/>
    <property type="match status" value="1"/>
</dbReference>
<keyword evidence="2" id="KW-1185">Reference proteome</keyword>
<dbReference type="InterPro" id="IPR021109">
    <property type="entry name" value="Peptidase_aspartic_dom_sf"/>
</dbReference>
<dbReference type="Proteomes" id="UP000242287">
    <property type="component" value="Unassembled WGS sequence"/>
</dbReference>
<evidence type="ECO:0000313" key="1">
    <source>
        <dbReference type="EMBL" id="PFH46443.1"/>
    </source>
</evidence>
<reference evidence="1 2" key="1">
    <citation type="submission" date="2014-02" db="EMBL/GenBank/DDBJ databases">
        <title>Transposable element dynamics among asymbiotic and ectomycorrhizal Amanita fungi.</title>
        <authorList>
            <consortium name="DOE Joint Genome Institute"/>
            <person name="Hess J."/>
            <person name="Skrede I."/>
            <person name="Wolfe B."/>
            <person name="LaButti K."/>
            <person name="Ohm R.A."/>
            <person name="Grigoriev I.V."/>
            <person name="Pringle A."/>
        </authorList>
    </citation>
    <scope>NUCLEOTIDE SEQUENCE [LARGE SCALE GENOMIC DNA]</scope>
    <source>
        <strain evidence="1 2">SKay4041</strain>
    </source>
</reference>
<proteinExistence type="predicted"/>
<dbReference type="EMBL" id="KZ302192">
    <property type="protein sequence ID" value="PFH46443.1"/>
    <property type="molecule type" value="Genomic_DNA"/>
</dbReference>
<accession>A0A2A9NFM4</accession>
<dbReference type="OrthoDB" id="3053089at2759"/>
<dbReference type="AlphaFoldDB" id="A0A2A9NFM4"/>
<sequence>MDFSIANISKNEIFLGHDWLKYHNPKIDWKQSTLEFSRCPGACHRGSMVNSPEEEIDIPYNWDEMEEGDHLLVVQIGQEELPLRAYQSKVGQLAEQMYKPQLSQDFNAKLPAYCRPYHKVFEKKTFDQLPLRVTLGPCNWANPRI</sequence>
<organism evidence="1 2">
    <name type="scientific">Amanita thiersii Skay4041</name>
    <dbReference type="NCBI Taxonomy" id="703135"/>
    <lineage>
        <taxon>Eukaryota</taxon>
        <taxon>Fungi</taxon>
        <taxon>Dikarya</taxon>
        <taxon>Basidiomycota</taxon>
        <taxon>Agaricomycotina</taxon>
        <taxon>Agaricomycetes</taxon>
        <taxon>Agaricomycetidae</taxon>
        <taxon>Agaricales</taxon>
        <taxon>Pluteineae</taxon>
        <taxon>Amanitaceae</taxon>
        <taxon>Amanita</taxon>
    </lineage>
</organism>